<dbReference type="HAMAP" id="MF_00692">
    <property type="entry name" value="SelO"/>
    <property type="match status" value="1"/>
</dbReference>
<evidence type="ECO:0000256" key="6">
    <source>
        <dbReference type="ARBA" id="ARBA00022741"/>
    </source>
</evidence>
<protein>
    <recommendedName>
        <fullName evidence="9">Selenoprotein O</fullName>
    </recommendedName>
</protein>
<keyword evidence="5" id="KW-0479">Metal-binding</keyword>
<evidence type="ECO:0000256" key="4">
    <source>
        <dbReference type="ARBA" id="ARBA00022695"/>
    </source>
</evidence>
<dbReference type="PANTHER" id="PTHR12153">
    <property type="entry name" value="SELENOPROTEIN O"/>
    <property type="match status" value="1"/>
</dbReference>
<evidence type="ECO:0000256" key="3">
    <source>
        <dbReference type="ARBA" id="ARBA00022679"/>
    </source>
</evidence>
<keyword evidence="6" id="KW-0547">Nucleotide-binding</keyword>
<dbReference type="InterPro" id="IPR003846">
    <property type="entry name" value="SelO"/>
</dbReference>
<evidence type="ECO:0000256" key="7">
    <source>
        <dbReference type="ARBA" id="ARBA00022840"/>
    </source>
</evidence>
<dbReference type="GO" id="GO:0005524">
    <property type="term" value="F:ATP binding"/>
    <property type="evidence" value="ECO:0007669"/>
    <property type="project" value="UniProtKB-KW"/>
</dbReference>
<proteinExistence type="inferred from homology"/>
<evidence type="ECO:0000256" key="5">
    <source>
        <dbReference type="ARBA" id="ARBA00022723"/>
    </source>
</evidence>
<evidence type="ECO:0000256" key="9">
    <source>
        <dbReference type="ARBA" id="ARBA00031547"/>
    </source>
</evidence>
<organism evidence="10 11">
    <name type="scientific">Melopsittacus undulatus</name>
    <name type="common">Budgerigar</name>
    <name type="synonym">Psittacus undulatus</name>
    <dbReference type="NCBI Taxonomy" id="13146"/>
    <lineage>
        <taxon>Eukaryota</taxon>
        <taxon>Metazoa</taxon>
        <taxon>Chordata</taxon>
        <taxon>Craniata</taxon>
        <taxon>Vertebrata</taxon>
        <taxon>Euteleostomi</taxon>
        <taxon>Archelosauria</taxon>
        <taxon>Archosauria</taxon>
        <taxon>Dinosauria</taxon>
        <taxon>Saurischia</taxon>
        <taxon>Theropoda</taxon>
        <taxon>Coelurosauria</taxon>
        <taxon>Aves</taxon>
        <taxon>Neognathae</taxon>
        <taxon>Neoaves</taxon>
        <taxon>Telluraves</taxon>
        <taxon>Australaves</taxon>
        <taxon>Psittaciformes</taxon>
        <taxon>Psittaculidae</taxon>
        <taxon>Melopsittacus</taxon>
    </lineage>
</organism>
<keyword evidence="8" id="KW-0460">Magnesium</keyword>
<dbReference type="NCBIfam" id="NF000658">
    <property type="entry name" value="PRK00029.1"/>
    <property type="match status" value="1"/>
</dbReference>
<evidence type="ECO:0000256" key="1">
    <source>
        <dbReference type="ARBA" id="ARBA00001946"/>
    </source>
</evidence>
<name>A0A8C6K419_MELUD</name>
<dbReference type="Proteomes" id="UP000694405">
    <property type="component" value="Chromosome 5"/>
</dbReference>
<dbReference type="AlphaFoldDB" id="A0A8C6K419"/>
<dbReference type="PANTHER" id="PTHR12153:SF15">
    <property type="entry name" value="PROTEIN ADENYLYLTRANSFERASE SELO, MITOCHONDRIAL"/>
    <property type="match status" value="1"/>
</dbReference>
<reference evidence="10" key="2">
    <citation type="submission" date="2025-08" db="UniProtKB">
        <authorList>
            <consortium name="Ensembl"/>
        </authorList>
    </citation>
    <scope>IDENTIFICATION</scope>
</reference>
<keyword evidence="3" id="KW-0808">Transferase</keyword>
<evidence type="ECO:0000313" key="10">
    <source>
        <dbReference type="Ensembl" id="ENSMUNP00000022495.2"/>
    </source>
</evidence>
<keyword evidence="11" id="KW-1185">Reference proteome</keyword>
<dbReference type="GO" id="GO:0046872">
    <property type="term" value="F:metal ion binding"/>
    <property type="evidence" value="ECO:0007669"/>
    <property type="project" value="UniProtKB-KW"/>
</dbReference>
<reference evidence="10" key="3">
    <citation type="submission" date="2025-09" db="UniProtKB">
        <authorList>
            <consortium name="Ensembl"/>
        </authorList>
    </citation>
    <scope>IDENTIFICATION</scope>
</reference>
<evidence type="ECO:0000313" key="11">
    <source>
        <dbReference type="Proteomes" id="UP000694405"/>
    </source>
</evidence>
<accession>A0A8C6K419</accession>
<accession>A0A8V5FLP0</accession>
<comment type="similarity">
    <text evidence="2">Belongs to the SELO family.</text>
</comment>
<evidence type="ECO:0000256" key="2">
    <source>
        <dbReference type="ARBA" id="ARBA00009747"/>
    </source>
</evidence>
<comment type="cofactor">
    <cofactor evidence="1">
        <name>Mg(2+)</name>
        <dbReference type="ChEBI" id="CHEBI:18420"/>
    </cofactor>
</comment>
<sequence length="673" mass="75199">MAVALLGGRRFPALLLRPAAVRCRRGPAGAAMQQGAAPEAGAGWLGALRFDNLALRSLPVDASEAGGPRAVPGACFCRVRPSPLQNPRLVAMSLPALALLGLEEPASDREEAEAEAALYFSGNRLLAGSEPAAHCYCGHQFGSFAGQLGDGAAMYLGEVLGPRGERWEIQLKGAGLTPFSRQADGRKVLRSSIREFLCSEAMFHLGIPTTRAGTCVTSDSKVVRDIFYDGNPKNERCTVVLRIASTFIRFGSFEIFKPPDEYTGRKGPSVNRNDIRIQMLDYVISTFYPEIQEAYSDNSIQRNAAFFKEVTKRTARLVAEWQCVGFCHGVLNTDNMSIVGLTIDYGPFGFMDRYDPEHICNGSDNTGRYAYNKQPEICKWNLGKLAEALVPELPLEISELILEEEYDAEFEKHYLQKMRKKLGLIQLELEEDSKLVSELLETMHLTGGDFTNIFYLLSSFSVVDSDPSKLEDFLKEVTSQCASVDELKVALRPQMDPRQLSMMLMLAQSNPQLFALIGTKANINKELERIEQFSKLQQLTEDDLLSRNKRHWKEWLQKYRDRLQKEIESVSDADAWNTHRVKVMNSNNPKYILRNYIAQNAIEAAENGDFSEVRNVLKLLENPFQEAEDFREVKEDAEEEGATAAAAACAQENRSRLPYSSKPPLWASELCVT</sequence>
<dbReference type="Pfam" id="PF02696">
    <property type="entry name" value="SelO"/>
    <property type="match status" value="1"/>
</dbReference>
<gene>
    <name evidence="10" type="primary">LOC101869041</name>
</gene>
<dbReference type="GO" id="GO:0016779">
    <property type="term" value="F:nucleotidyltransferase activity"/>
    <property type="evidence" value="ECO:0007669"/>
    <property type="project" value="UniProtKB-KW"/>
</dbReference>
<keyword evidence="4" id="KW-0548">Nucleotidyltransferase</keyword>
<keyword evidence="7" id="KW-0067">ATP-binding</keyword>
<evidence type="ECO:0000256" key="8">
    <source>
        <dbReference type="ARBA" id="ARBA00022842"/>
    </source>
</evidence>
<reference evidence="10" key="1">
    <citation type="submission" date="2020-03" db="EMBL/GenBank/DDBJ databases">
        <title>Melopsittacus undulatus (budgerigar) genome, bMelUnd1, maternal haplotype with Z.</title>
        <authorList>
            <person name="Gedman G."/>
            <person name="Mountcastle J."/>
            <person name="Haase B."/>
            <person name="Formenti G."/>
            <person name="Wright T."/>
            <person name="Apodaca J."/>
            <person name="Pelan S."/>
            <person name="Chow W."/>
            <person name="Rhie A."/>
            <person name="Howe K."/>
            <person name="Fedrigo O."/>
            <person name="Jarvis E.D."/>
        </authorList>
    </citation>
    <scope>NUCLEOTIDE SEQUENCE [LARGE SCALE GENOMIC DNA]</scope>
</reference>
<dbReference type="Ensembl" id="ENSMUNT00000025657.2">
    <property type="protein sequence ID" value="ENSMUNP00000022495.2"/>
    <property type="gene ID" value="ENSMUNG00000016900.2"/>
</dbReference>